<sequence length="178" mass="20417">MKALLRKLALGLLAGLLVISGVWLDFYLPEKSITTITGVEVKRVDKDGPIGKENPADGPTTDVYYLYTVSAGEKVRVFRNEDTGWGFPFYFKFNSADVQARAKALEFEKGLARITSYGWRLNMFSWFPNVTKIERVESAEVSTFSFFRWLGFGLWLLAWGWIARLVWRSDWAWPDAEV</sequence>
<dbReference type="InterPro" id="IPR011088">
    <property type="entry name" value="Phage_phiNM3_A0EWY4"/>
</dbReference>
<proteinExistence type="predicted"/>
<dbReference type="EMBL" id="BAABFC010000018">
    <property type="protein sequence ID" value="GAA4501971.1"/>
    <property type="molecule type" value="Genomic_DNA"/>
</dbReference>
<organism evidence="2 3">
    <name type="scientific">Pseudaeromonas paramecii</name>
    <dbReference type="NCBI Taxonomy" id="2138166"/>
    <lineage>
        <taxon>Bacteria</taxon>
        <taxon>Pseudomonadati</taxon>
        <taxon>Pseudomonadota</taxon>
        <taxon>Gammaproteobacteria</taxon>
        <taxon>Aeromonadales</taxon>
        <taxon>Aeromonadaceae</taxon>
        <taxon>Pseudaeromonas</taxon>
    </lineage>
</organism>
<reference evidence="3" key="1">
    <citation type="journal article" date="2019" name="Int. J. Syst. Evol. Microbiol.">
        <title>The Global Catalogue of Microorganisms (GCM) 10K type strain sequencing project: providing services to taxonomists for standard genome sequencing and annotation.</title>
        <authorList>
            <consortium name="The Broad Institute Genomics Platform"/>
            <consortium name="The Broad Institute Genome Sequencing Center for Infectious Disease"/>
            <person name="Wu L."/>
            <person name="Ma J."/>
        </authorList>
    </citation>
    <scope>NUCLEOTIDE SEQUENCE [LARGE SCALE GENOMIC DNA]</scope>
    <source>
        <strain evidence="3">JCM 32226</strain>
    </source>
</reference>
<dbReference type="Proteomes" id="UP001501321">
    <property type="component" value="Unassembled WGS sequence"/>
</dbReference>
<keyword evidence="1" id="KW-0472">Membrane</keyword>
<comment type="caution">
    <text evidence="2">The sequence shown here is derived from an EMBL/GenBank/DDBJ whole genome shotgun (WGS) entry which is preliminary data.</text>
</comment>
<keyword evidence="1" id="KW-1133">Transmembrane helix</keyword>
<evidence type="ECO:0000313" key="2">
    <source>
        <dbReference type="EMBL" id="GAA4501971.1"/>
    </source>
</evidence>
<keyword evidence="1" id="KW-0812">Transmembrane</keyword>
<dbReference type="Pfam" id="PF07509">
    <property type="entry name" value="DUF1523"/>
    <property type="match status" value="1"/>
</dbReference>
<gene>
    <name evidence="2" type="ORF">GCM10023095_25940</name>
</gene>
<accession>A0ABP8QEJ8</accession>
<keyword evidence="3" id="KW-1185">Reference proteome</keyword>
<dbReference type="RefSeq" id="WP_345013806.1">
    <property type="nucleotide sequence ID" value="NZ_BAABFC010000018.1"/>
</dbReference>
<evidence type="ECO:0000313" key="3">
    <source>
        <dbReference type="Proteomes" id="UP001501321"/>
    </source>
</evidence>
<name>A0ABP8QEJ8_9GAMM</name>
<feature type="transmembrane region" description="Helical" evidence="1">
    <location>
        <begin position="146"/>
        <end position="167"/>
    </location>
</feature>
<evidence type="ECO:0000256" key="1">
    <source>
        <dbReference type="SAM" id="Phobius"/>
    </source>
</evidence>
<protein>
    <submittedName>
        <fullName evidence="2">DUF1523 family protein</fullName>
    </submittedName>
</protein>